<evidence type="ECO:0000256" key="4">
    <source>
        <dbReference type="ARBA" id="ARBA00022475"/>
    </source>
</evidence>
<dbReference type="PANTHER" id="PTHR33446:SF2">
    <property type="entry name" value="PROTEIN TONB"/>
    <property type="match status" value="1"/>
</dbReference>
<evidence type="ECO:0000256" key="1">
    <source>
        <dbReference type="ARBA" id="ARBA00004383"/>
    </source>
</evidence>
<keyword evidence="7" id="KW-0653">Protein transport</keyword>
<feature type="compositionally biased region" description="Low complexity" evidence="10">
    <location>
        <begin position="68"/>
        <end position="78"/>
    </location>
</feature>
<feature type="compositionally biased region" description="Pro residues" evidence="10">
    <location>
        <begin position="53"/>
        <end position="67"/>
    </location>
</feature>
<reference evidence="12 13" key="1">
    <citation type="submission" date="2024-04" db="EMBL/GenBank/DDBJ databases">
        <title>Novel species of the genus Ideonella isolated from streams.</title>
        <authorList>
            <person name="Lu H."/>
        </authorList>
    </citation>
    <scope>NUCLEOTIDE SEQUENCE [LARGE SCALE GENOMIC DNA]</scope>
    <source>
        <strain evidence="12 13">LYT19W</strain>
    </source>
</reference>
<comment type="caution">
    <text evidence="12">The sequence shown here is derived from an EMBL/GenBank/DDBJ whole genome shotgun (WGS) entry which is preliminary data.</text>
</comment>
<gene>
    <name evidence="12" type="ORF">AACH00_04705</name>
</gene>
<feature type="domain" description="TonB C-terminal" evidence="11">
    <location>
        <begin position="147"/>
        <end position="242"/>
    </location>
</feature>
<evidence type="ECO:0000256" key="5">
    <source>
        <dbReference type="ARBA" id="ARBA00022519"/>
    </source>
</evidence>
<feature type="compositionally biased region" description="Low complexity" evidence="10">
    <location>
        <begin position="86"/>
        <end position="107"/>
    </location>
</feature>
<proteinExistence type="inferred from homology"/>
<dbReference type="PANTHER" id="PTHR33446">
    <property type="entry name" value="PROTEIN TONB-RELATED"/>
    <property type="match status" value="1"/>
</dbReference>
<comment type="similarity">
    <text evidence="2">Belongs to the TonB family.</text>
</comment>
<evidence type="ECO:0000256" key="8">
    <source>
        <dbReference type="ARBA" id="ARBA00022989"/>
    </source>
</evidence>
<organism evidence="12 13">
    <name type="scientific">Ideonella margarita</name>
    <dbReference type="NCBI Taxonomy" id="2984191"/>
    <lineage>
        <taxon>Bacteria</taxon>
        <taxon>Pseudomonadati</taxon>
        <taxon>Pseudomonadota</taxon>
        <taxon>Betaproteobacteria</taxon>
        <taxon>Burkholderiales</taxon>
        <taxon>Sphaerotilaceae</taxon>
        <taxon>Ideonella</taxon>
    </lineage>
</organism>
<evidence type="ECO:0000256" key="7">
    <source>
        <dbReference type="ARBA" id="ARBA00022927"/>
    </source>
</evidence>
<accession>A0ABU9C1C3</accession>
<comment type="subcellular location">
    <subcellularLocation>
        <location evidence="1">Cell inner membrane</location>
        <topology evidence="1">Single-pass membrane protein</topology>
        <orientation evidence="1">Periplasmic side</orientation>
    </subcellularLocation>
</comment>
<feature type="region of interest" description="Disordered" evidence="10">
    <location>
        <begin position="52"/>
        <end position="146"/>
    </location>
</feature>
<dbReference type="RefSeq" id="WP_341397928.1">
    <property type="nucleotide sequence ID" value="NZ_JBBUTI010000003.1"/>
</dbReference>
<dbReference type="Gene3D" id="3.30.1150.10">
    <property type="match status" value="1"/>
</dbReference>
<dbReference type="PROSITE" id="PS52015">
    <property type="entry name" value="TONB_CTD"/>
    <property type="match status" value="1"/>
</dbReference>
<evidence type="ECO:0000256" key="10">
    <source>
        <dbReference type="SAM" id="MobiDB-lite"/>
    </source>
</evidence>
<dbReference type="InterPro" id="IPR037682">
    <property type="entry name" value="TonB_C"/>
</dbReference>
<keyword evidence="13" id="KW-1185">Reference proteome</keyword>
<name>A0ABU9C1C3_9BURK</name>
<evidence type="ECO:0000256" key="6">
    <source>
        <dbReference type="ARBA" id="ARBA00022692"/>
    </source>
</evidence>
<dbReference type="NCBIfam" id="TIGR01352">
    <property type="entry name" value="tonB_Cterm"/>
    <property type="match status" value="1"/>
</dbReference>
<keyword evidence="8" id="KW-1133">Transmembrane helix</keyword>
<dbReference type="Pfam" id="PF03544">
    <property type="entry name" value="TonB_C"/>
    <property type="match status" value="1"/>
</dbReference>
<dbReference type="PRINTS" id="PR01217">
    <property type="entry name" value="PRICHEXTENSN"/>
</dbReference>
<evidence type="ECO:0000256" key="3">
    <source>
        <dbReference type="ARBA" id="ARBA00022448"/>
    </source>
</evidence>
<feature type="compositionally biased region" description="Pro residues" evidence="10">
    <location>
        <begin position="108"/>
        <end position="137"/>
    </location>
</feature>
<evidence type="ECO:0000313" key="12">
    <source>
        <dbReference type="EMBL" id="MEK8045643.1"/>
    </source>
</evidence>
<keyword evidence="5" id="KW-0997">Cell inner membrane</keyword>
<dbReference type="InterPro" id="IPR006260">
    <property type="entry name" value="TonB/TolA_C"/>
</dbReference>
<protein>
    <submittedName>
        <fullName evidence="12">Energy transducer TonB</fullName>
    </submittedName>
</protein>
<dbReference type="SUPFAM" id="SSF74653">
    <property type="entry name" value="TolA/TonB C-terminal domain"/>
    <property type="match status" value="1"/>
</dbReference>
<evidence type="ECO:0000256" key="9">
    <source>
        <dbReference type="ARBA" id="ARBA00023136"/>
    </source>
</evidence>
<keyword evidence="3" id="KW-0813">Transport</keyword>
<sequence>MIDWLNDRRDPAALGTAVLFLTAGWWGLQHLPAAVSTAPVSNEVKVQWEDLPAPTPAEPTLPAPPRPALEVPPTSAGQPPAPAPAAPVLSPNATEVATGPTSTAPVAPAAPPAPATPPAPAAAPATAPPAPPAPAPAPRAHASAEQGYASQLRGYLNSIKRYPNSREARQLRPTGTVRVWLELSRNGQLQGAGIETSSGSSLLDVEALRTVRGGRYPAMPDDAYPGQASNRFVIAIDYTLDD</sequence>
<keyword evidence="9" id="KW-0472">Membrane</keyword>
<evidence type="ECO:0000256" key="2">
    <source>
        <dbReference type="ARBA" id="ARBA00006555"/>
    </source>
</evidence>
<dbReference type="EMBL" id="JBBUTI010000003">
    <property type="protein sequence ID" value="MEK8045643.1"/>
    <property type="molecule type" value="Genomic_DNA"/>
</dbReference>
<keyword evidence="6" id="KW-0812">Transmembrane</keyword>
<dbReference type="InterPro" id="IPR051045">
    <property type="entry name" value="TonB-dependent_transducer"/>
</dbReference>
<dbReference type="Proteomes" id="UP001379945">
    <property type="component" value="Unassembled WGS sequence"/>
</dbReference>
<keyword evidence="4" id="KW-1003">Cell membrane</keyword>
<evidence type="ECO:0000259" key="11">
    <source>
        <dbReference type="PROSITE" id="PS52015"/>
    </source>
</evidence>
<evidence type="ECO:0000313" key="13">
    <source>
        <dbReference type="Proteomes" id="UP001379945"/>
    </source>
</evidence>